<evidence type="ECO:0000259" key="2">
    <source>
        <dbReference type="PROSITE" id="PS51016"/>
    </source>
</evidence>
<evidence type="ECO:0000313" key="3">
    <source>
        <dbReference type="Proteomes" id="UP000035642"/>
    </source>
</evidence>
<dbReference type="SMART" id="SM00139">
    <property type="entry name" value="MyTH4"/>
    <property type="match status" value="1"/>
</dbReference>
<dbReference type="Gene3D" id="1.25.40.530">
    <property type="entry name" value="MyTH4 domain"/>
    <property type="match status" value="1"/>
</dbReference>
<dbReference type="AlphaFoldDB" id="A0A0K0D3P3"/>
<feature type="compositionally biased region" description="Polar residues" evidence="1">
    <location>
        <begin position="534"/>
        <end position="552"/>
    </location>
</feature>
<keyword evidence="3" id="KW-1185">Reference proteome</keyword>
<organism evidence="3 4">
    <name type="scientific">Angiostrongylus cantonensis</name>
    <name type="common">Rat lungworm</name>
    <dbReference type="NCBI Taxonomy" id="6313"/>
    <lineage>
        <taxon>Eukaryota</taxon>
        <taxon>Metazoa</taxon>
        <taxon>Ecdysozoa</taxon>
        <taxon>Nematoda</taxon>
        <taxon>Chromadorea</taxon>
        <taxon>Rhabditida</taxon>
        <taxon>Rhabditina</taxon>
        <taxon>Rhabditomorpha</taxon>
        <taxon>Strongyloidea</taxon>
        <taxon>Metastrongylidae</taxon>
        <taxon>Angiostrongylus</taxon>
    </lineage>
</organism>
<dbReference type="InterPro" id="IPR051567">
    <property type="entry name" value="Unconventional_Myosin_ATPase"/>
</dbReference>
<dbReference type="STRING" id="6313.A0A0K0D3P3"/>
<proteinExistence type="predicted"/>
<evidence type="ECO:0000313" key="4">
    <source>
        <dbReference type="WBParaSite" id="ACAC_0000468801-mRNA-1"/>
    </source>
</evidence>
<dbReference type="Pfam" id="PF00784">
    <property type="entry name" value="MyTH4"/>
    <property type="match status" value="1"/>
</dbReference>
<evidence type="ECO:0000256" key="1">
    <source>
        <dbReference type="SAM" id="MobiDB-lite"/>
    </source>
</evidence>
<dbReference type="WBParaSite" id="ACAC_0000468801-mRNA-1">
    <property type="protein sequence ID" value="ACAC_0000468801-mRNA-1"/>
    <property type="gene ID" value="ACAC_0000468801"/>
</dbReference>
<protein>
    <submittedName>
        <fullName evidence="4">MyTH4 domain-containing protein</fullName>
    </submittedName>
</protein>
<feature type="domain" description="MyTH4" evidence="2">
    <location>
        <begin position="11"/>
        <end position="160"/>
    </location>
</feature>
<name>A0A0K0D3P3_ANGCA</name>
<dbReference type="GO" id="GO:0005856">
    <property type="term" value="C:cytoskeleton"/>
    <property type="evidence" value="ECO:0007669"/>
    <property type="project" value="InterPro"/>
</dbReference>
<dbReference type="Proteomes" id="UP000035642">
    <property type="component" value="Unassembled WGS sequence"/>
</dbReference>
<dbReference type="InterPro" id="IPR000857">
    <property type="entry name" value="MyTH4_dom"/>
</dbReference>
<dbReference type="InterPro" id="IPR038185">
    <property type="entry name" value="MyTH4_dom_sf"/>
</dbReference>
<reference evidence="4" key="2">
    <citation type="submission" date="2017-02" db="UniProtKB">
        <authorList>
            <consortium name="WormBaseParasite"/>
        </authorList>
    </citation>
    <scope>IDENTIFICATION</scope>
</reference>
<feature type="region of interest" description="Disordered" evidence="1">
    <location>
        <begin position="513"/>
        <end position="556"/>
    </location>
</feature>
<dbReference type="PROSITE" id="PS51016">
    <property type="entry name" value="MYTH4"/>
    <property type="match status" value="1"/>
</dbReference>
<reference evidence="3" key="1">
    <citation type="submission" date="2012-09" db="EMBL/GenBank/DDBJ databases">
        <authorList>
            <person name="Martin A.A."/>
        </authorList>
    </citation>
    <scope>NUCLEOTIDE SEQUENCE</scope>
</reference>
<feature type="compositionally biased region" description="Basic and acidic residues" evidence="1">
    <location>
        <begin position="513"/>
        <end position="531"/>
    </location>
</feature>
<accession>A0A0K0D3P3</accession>
<sequence length="679" mass="77283">MWYVKGHLLEPRREPILTPFLHKGSDTDFRLSLEIFKAVLKYMNDQTLSREQLDDLGRYIVKQGIENPCQRDEIFVQLCNQIHRNPDKEAQSRCCRLLLHAVGTFAPTKVVLPMLISFCNQQRSSLQTQLLNTIARRMTISNYEIARLLPASVLEMSAIYNLRNPAVEVTSQDGQTHVVEAHSWITSEKLVNTVLQHRGIGNPNGWSVEVEAKKMVYHPTGAHFLHDVISEIELGKEENKKLVESFFFNYPNEKTLPPMNAKKTDLQIGHTQCKMSPVVKRHMRQLCNESREMSRSLDVMNTSRGVPHRERSLDWQATTITLPQLYGRVNHEIEDEHEPKSCYALPMKQNLLNGMNYFNISLISFISLVKIILSLTQVQYLVHNTVPIRIYLMEVDALNTYHLDHLDRQQRATWHNDMQDGTSERLDVDQPSQYYATSIPMVQYVPVMVTPQPAVLTTHMNQKIQTTMHPSLPVPATNFYHGAHCRPYMTTRGNIEQRAQKQLSASHSNYLDEYSRNHSKSSSEERTHDVNAIKSVSQPKFDSLRSGSSAATQGGGCDSRILNSRCDYVPSVHSTMSVASQIRNMPVPNSNRDLDRFLDEVFDQVLSPHDLAAEMNAHEIASSVKGGAYGSTSCISPQCQEGVPFHQRGYHGSAYYHTGVEAKQDGYSGRETMVKRTFE</sequence>
<dbReference type="PANTHER" id="PTHR22692">
    <property type="entry name" value="MYOSIN VII, XV"/>
    <property type="match status" value="1"/>
</dbReference>
<dbReference type="Gene3D" id="3.10.20.90">
    <property type="entry name" value="Phosphatidylinositol 3-kinase Catalytic Subunit, Chain A, domain 1"/>
    <property type="match status" value="1"/>
</dbReference>
<dbReference type="PANTHER" id="PTHR22692:SF26">
    <property type="entry name" value="SH3 DOMAIN-CONTAINING PROTEIN"/>
    <property type="match status" value="1"/>
</dbReference>